<evidence type="ECO:0000313" key="10">
    <source>
        <dbReference type="Proteomes" id="UP000281498"/>
    </source>
</evidence>
<sequence>MRNLCNLYVFSFVIILCFSSTFVVNAETNNFGEGDRRINEILQTPSNSEEENTDSGINEENDTESDNVQMPALEGNEDTGMGEQNLFFLTLQLFLALGVVILGIYVVLRFINKRSQNVHGNSLVRNIGGVGVGTNRSVQVVHIGSRVLIVGVGETVQLLKEIDDPDELEVILKSNQSQELFEQPLTKFTGWLKKKKLNGFSNSSAAGSSNSDATAFQNLLKQELTDVKKTHKKVHSALEEKDR</sequence>
<dbReference type="RefSeq" id="WP_110936355.1">
    <property type="nucleotide sequence ID" value="NZ_KZ614146.1"/>
</dbReference>
<evidence type="ECO:0000256" key="8">
    <source>
        <dbReference type="SAM" id="SignalP"/>
    </source>
</evidence>
<dbReference type="InterPro" id="IPR022781">
    <property type="entry name" value="Flagellar_biosynth_FliO"/>
</dbReference>
<gene>
    <name evidence="9" type="ORF">CR203_02915</name>
</gene>
<keyword evidence="8" id="KW-0732">Signal</keyword>
<keyword evidence="10" id="KW-1185">Reference proteome</keyword>
<dbReference type="Pfam" id="PF04347">
    <property type="entry name" value="FliO"/>
    <property type="match status" value="1"/>
</dbReference>
<evidence type="ECO:0000256" key="3">
    <source>
        <dbReference type="ARBA" id="ARBA00022692"/>
    </source>
</evidence>
<feature type="compositionally biased region" description="Acidic residues" evidence="6">
    <location>
        <begin position="48"/>
        <end position="65"/>
    </location>
</feature>
<name>A0A3A9KX30_9BACI</name>
<dbReference type="AlphaFoldDB" id="A0A3A9KX30"/>
<dbReference type="GO" id="GO:0016020">
    <property type="term" value="C:membrane"/>
    <property type="evidence" value="ECO:0007669"/>
    <property type="project" value="InterPro"/>
</dbReference>
<evidence type="ECO:0000256" key="2">
    <source>
        <dbReference type="ARBA" id="ARBA00022475"/>
    </source>
</evidence>
<evidence type="ECO:0000256" key="1">
    <source>
        <dbReference type="ARBA" id="ARBA00004236"/>
    </source>
</evidence>
<evidence type="ECO:0008006" key="11">
    <source>
        <dbReference type="Google" id="ProtNLM"/>
    </source>
</evidence>
<evidence type="ECO:0000313" key="9">
    <source>
        <dbReference type="EMBL" id="RKL69006.1"/>
    </source>
</evidence>
<evidence type="ECO:0000256" key="7">
    <source>
        <dbReference type="SAM" id="Phobius"/>
    </source>
</evidence>
<evidence type="ECO:0000256" key="5">
    <source>
        <dbReference type="ARBA" id="ARBA00023136"/>
    </source>
</evidence>
<dbReference type="Proteomes" id="UP000281498">
    <property type="component" value="Unassembled WGS sequence"/>
</dbReference>
<protein>
    <recommendedName>
        <fullName evidence="11">Flagellar protein</fullName>
    </recommendedName>
</protein>
<evidence type="ECO:0000256" key="4">
    <source>
        <dbReference type="ARBA" id="ARBA00022989"/>
    </source>
</evidence>
<feature type="region of interest" description="Disordered" evidence="6">
    <location>
        <begin position="36"/>
        <end position="75"/>
    </location>
</feature>
<keyword evidence="3 7" id="KW-0812">Transmembrane</keyword>
<dbReference type="EMBL" id="PDOE01000001">
    <property type="protein sequence ID" value="RKL69006.1"/>
    <property type="molecule type" value="Genomic_DNA"/>
</dbReference>
<comment type="caution">
    <text evidence="9">The sequence shown here is derived from an EMBL/GenBank/DDBJ whole genome shotgun (WGS) entry which is preliminary data.</text>
</comment>
<accession>A0A3A9KX30</accession>
<dbReference type="OrthoDB" id="2376965at2"/>
<proteinExistence type="predicted"/>
<organism evidence="9 10">
    <name type="scientific">Salipaludibacillus neizhouensis</name>
    <dbReference type="NCBI Taxonomy" id="885475"/>
    <lineage>
        <taxon>Bacteria</taxon>
        <taxon>Bacillati</taxon>
        <taxon>Bacillota</taxon>
        <taxon>Bacilli</taxon>
        <taxon>Bacillales</taxon>
        <taxon>Bacillaceae</taxon>
    </lineage>
</organism>
<feature type="transmembrane region" description="Helical" evidence="7">
    <location>
        <begin position="86"/>
        <end position="108"/>
    </location>
</feature>
<comment type="subcellular location">
    <subcellularLocation>
        <location evidence="1">Cell membrane</location>
    </subcellularLocation>
</comment>
<evidence type="ECO:0000256" key="6">
    <source>
        <dbReference type="SAM" id="MobiDB-lite"/>
    </source>
</evidence>
<keyword evidence="4 7" id="KW-1133">Transmembrane helix</keyword>
<feature type="chain" id="PRO_5017256909" description="Flagellar protein" evidence="8">
    <location>
        <begin position="27"/>
        <end position="243"/>
    </location>
</feature>
<keyword evidence="2" id="KW-1003">Cell membrane</keyword>
<feature type="signal peptide" evidence="8">
    <location>
        <begin position="1"/>
        <end position="26"/>
    </location>
</feature>
<reference evidence="9 10" key="1">
    <citation type="submission" date="2017-10" db="EMBL/GenBank/DDBJ databases">
        <title>Bacillus sp. nov., a halophilic bacterium isolated from a Keqin Lake.</title>
        <authorList>
            <person name="Wang H."/>
        </authorList>
    </citation>
    <scope>NUCLEOTIDE SEQUENCE [LARGE SCALE GENOMIC DNA]</scope>
    <source>
        <strain evidence="9 10">KCTC 13187</strain>
    </source>
</reference>
<dbReference type="GO" id="GO:0044781">
    <property type="term" value="P:bacterial-type flagellum organization"/>
    <property type="evidence" value="ECO:0007669"/>
    <property type="project" value="InterPro"/>
</dbReference>
<keyword evidence="5 7" id="KW-0472">Membrane</keyword>